<dbReference type="PROSITE" id="PS51257">
    <property type="entry name" value="PROKAR_LIPOPROTEIN"/>
    <property type="match status" value="1"/>
</dbReference>
<comment type="caution">
    <text evidence="8">The sequence shown here is derived from an EMBL/GenBank/DDBJ whole genome shotgun (WGS) entry which is preliminary data.</text>
</comment>
<proteinExistence type="inferred from homology"/>
<evidence type="ECO:0000256" key="4">
    <source>
        <dbReference type="ARBA" id="ARBA00022729"/>
    </source>
</evidence>
<evidence type="ECO:0000256" key="1">
    <source>
        <dbReference type="ARBA" id="ARBA00004196"/>
    </source>
</evidence>
<evidence type="ECO:0000313" key="9">
    <source>
        <dbReference type="Proteomes" id="UP000251923"/>
    </source>
</evidence>
<evidence type="ECO:0000256" key="6">
    <source>
        <dbReference type="SAM" id="SignalP"/>
    </source>
</evidence>
<dbReference type="Pfam" id="PF00496">
    <property type="entry name" value="SBP_bac_5"/>
    <property type="match status" value="1"/>
</dbReference>
<keyword evidence="3" id="KW-0813">Transport</keyword>
<dbReference type="InterPro" id="IPR039424">
    <property type="entry name" value="SBP_5"/>
</dbReference>
<dbReference type="PANTHER" id="PTHR30290:SF10">
    <property type="entry name" value="PERIPLASMIC OLIGOPEPTIDE-BINDING PROTEIN-RELATED"/>
    <property type="match status" value="1"/>
</dbReference>
<dbReference type="SUPFAM" id="SSF53850">
    <property type="entry name" value="Periplasmic binding protein-like II"/>
    <property type="match status" value="1"/>
</dbReference>
<dbReference type="Gene3D" id="3.40.190.10">
    <property type="entry name" value="Periplasmic binding protein-like II"/>
    <property type="match status" value="1"/>
</dbReference>
<comment type="subcellular location">
    <subcellularLocation>
        <location evidence="1">Cell envelope</location>
    </subcellularLocation>
</comment>
<dbReference type="GO" id="GO:0042597">
    <property type="term" value="C:periplasmic space"/>
    <property type="evidence" value="ECO:0007669"/>
    <property type="project" value="UniProtKB-ARBA"/>
</dbReference>
<dbReference type="Gene3D" id="3.90.76.10">
    <property type="entry name" value="Dipeptide-binding Protein, Domain 1"/>
    <property type="match status" value="1"/>
</dbReference>
<protein>
    <submittedName>
        <fullName evidence="8">Peptide ABC transporter substrate-binding protein</fullName>
    </submittedName>
</protein>
<dbReference type="RefSeq" id="WP_070598173.1">
    <property type="nucleotide sequence ID" value="NZ_JASOKO010000002.1"/>
</dbReference>
<dbReference type="GO" id="GO:0015833">
    <property type="term" value="P:peptide transport"/>
    <property type="evidence" value="ECO:0007669"/>
    <property type="project" value="UniProtKB-KW"/>
</dbReference>
<sequence length="543" mass="60852">MRWKKFQQALLVFILAALVLTGCSGGTSQEDRPIKMGVKNELSTLDTLIVGDIETFSVLGNTVEGLYRLDADNQPIPAIAEKTDISEDGKTYTFHLRDAKWSNGQPVTAHDFVYAWQTAVNPDKAARYAYMFADIVNGEAAAKGKKPVEELGVKAIDDKTFEVQLNQPVSYFLSVVAFAPFYPQNQAFVEEHGEEYGTSSDKMLYNGPFTLENWDGSSQTWQLVKNDNYWDKDNVKPQTVDFQVIKEVPTALNLFENGEVDDVLITGETAKQLNGSDNFVVEPQAATNLVHMNYNKRPEFKNENFRKALSLVIDRDQLASGVLADGSVPAKNFVPHDFVKHPNTGNDFADDAGDVDQALRYDVEAAKEALDQAKKELGQDQFHFEILTYDDSQTKLVAQYLQGQWQNELEGLTVDIRTMPKQTALAEAGKKNFDLFLSGWAAILPDAINLLDILNTKTTANFGDYNNPKVNELLDLAEGEHAADVDQRWQDMIEAQNTMIDDCGFIVLYHPYEGHLRNPNLKGFVYHSVGAKYDFRQAELVEN</sequence>
<dbReference type="PANTHER" id="PTHR30290">
    <property type="entry name" value="PERIPLASMIC BINDING COMPONENT OF ABC TRANSPORTER"/>
    <property type="match status" value="1"/>
</dbReference>
<dbReference type="GO" id="GO:1904680">
    <property type="term" value="F:peptide transmembrane transporter activity"/>
    <property type="evidence" value="ECO:0007669"/>
    <property type="project" value="TreeGrafter"/>
</dbReference>
<evidence type="ECO:0000256" key="5">
    <source>
        <dbReference type="ARBA" id="ARBA00022856"/>
    </source>
</evidence>
<dbReference type="InterPro" id="IPR000914">
    <property type="entry name" value="SBP_5_dom"/>
</dbReference>
<dbReference type="GO" id="GO:0030313">
    <property type="term" value="C:cell envelope"/>
    <property type="evidence" value="ECO:0007669"/>
    <property type="project" value="UniProtKB-SubCell"/>
</dbReference>
<dbReference type="GO" id="GO:0043190">
    <property type="term" value="C:ATP-binding cassette (ABC) transporter complex"/>
    <property type="evidence" value="ECO:0007669"/>
    <property type="project" value="InterPro"/>
</dbReference>
<keyword evidence="5" id="KW-0571">Peptide transport</keyword>
<gene>
    <name evidence="8" type="ORF">DBT54_00485</name>
</gene>
<reference evidence="8 9" key="1">
    <citation type="submission" date="2018-04" db="EMBL/GenBank/DDBJ databases">
        <title>Aerococcus urinae genomes.</title>
        <authorList>
            <person name="Hilt E."/>
            <person name="Gilbert N.M."/>
            <person name="Thomas-White K."/>
            <person name="Putonti C."/>
            <person name="Lewis A.L."/>
            <person name="Visck K.L."/>
            <person name="Wolfe A.J."/>
        </authorList>
    </citation>
    <scope>NUCLEOTIDE SEQUENCE [LARGE SCALE GENOMIC DNA]</scope>
    <source>
        <strain evidence="8 9">UMB7480</strain>
    </source>
</reference>
<dbReference type="Gene3D" id="3.10.105.10">
    <property type="entry name" value="Dipeptide-binding Protein, Domain 3"/>
    <property type="match status" value="1"/>
</dbReference>
<dbReference type="AlphaFoldDB" id="A0A329P3T8"/>
<keyword evidence="5" id="KW-0653">Protein transport</keyword>
<feature type="signal peptide" evidence="6">
    <location>
        <begin position="1"/>
        <end position="25"/>
    </location>
</feature>
<feature type="domain" description="Solute-binding protein family 5" evidence="7">
    <location>
        <begin position="75"/>
        <end position="461"/>
    </location>
</feature>
<organism evidence="8 9">
    <name type="scientific">Aerococcus urinae</name>
    <dbReference type="NCBI Taxonomy" id="1376"/>
    <lineage>
        <taxon>Bacteria</taxon>
        <taxon>Bacillati</taxon>
        <taxon>Bacillota</taxon>
        <taxon>Bacilli</taxon>
        <taxon>Lactobacillales</taxon>
        <taxon>Aerococcaceae</taxon>
        <taxon>Aerococcus</taxon>
    </lineage>
</organism>
<dbReference type="Proteomes" id="UP000251923">
    <property type="component" value="Unassembled WGS sequence"/>
</dbReference>
<dbReference type="EMBL" id="QMHM01000001">
    <property type="protein sequence ID" value="RAV81383.1"/>
    <property type="molecule type" value="Genomic_DNA"/>
</dbReference>
<comment type="similarity">
    <text evidence="2">Belongs to the bacterial solute-binding protein 5 family.</text>
</comment>
<evidence type="ECO:0000256" key="2">
    <source>
        <dbReference type="ARBA" id="ARBA00005695"/>
    </source>
</evidence>
<feature type="chain" id="PRO_5038688391" evidence="6">
    <location>
        <begin position="26"/>
        <end position="543"/>
    </location>
</feature>
<dbReference type="PIRSF" id="PIRSF002741">
    <property type="entry name" value="MppA"/>
    <property type="match status" value="1"/>
</dbReference>
<name>A0A329P3T8_9LACT</name>
<dbReference type="InterPro" id="IPR030678">
    <property type="entry name" value="Peptide/Ni-bd"/>
</dbReference>
<dbReference type="FunFam" id="3.90.76.10:FF:000001">
    <property type="entry name" value="Oligopeptide ABC transporter substrate-binding protein"/>
    <property type="match status" value="1"/>
</dbReference>
<evidence type="ECO:0000259" key="7">
    <source>
        <dbReference type="Pfam" id="PF00496"/>
    </source>
</evidence>
<evidence type="ECO:0000313" key="8">
    <source>
        <dbReference type="EMBL" id="RAV81383.1"/>
    </source>
</evidence>
<evidence type="ECO:0000256" key="3">
    <source>
        <dbReference type="ARBA" id="ARBA00022448"/>
    </source>
</evidence>
<dbReference type="CDD" id="cd08504">
    <property type="entry name" value="PBP2_OppA"/>
    <property type="match status" value="1"/>
</dbReference>
<keyword evidence="4 6" id="KW-0732">Signal</keyword>
<accession>A0A329P3T8</accession>